<evidence type="ECO:0000313" key="15">
    <source>
        <dbReference type="EMBL" id="TQL57254.1"/>
    </source>
</evidence>
<evidence type="ECO:0000256" key="8">
    <source>
        <dbReference type="ARBA" id="ARBA00023027"/>
    </source>
</evidence>
<evidence type="ECO:0000256" key="3">
    <source>
        <dbReference type="ARBA" id="ARBA00007005"/>
    </source>
</evidence>
<dbReference type="InterPro" id="IPR050136">
    <property type="entry name" value="FA_oxidation_alpha_subunit"/>
</dbReference>
<evidence type="ECO:0000256" key="12">
    <source>
        <dbReference type="ARBA" id="ARBA00049556"/>
    </source>
</evidence>
<dbReference type="Gene3D" id="3.40.50.720">
    <property type="entry name" value="NAD(P)-binding Rossmann-like Domain"/>
    <property type="match status" value="1"/>
</dbReference>
<dbReference type="InterPro" id="IPR008927">
    <property type="entry name" value="6-PGluconate_DH-like_C_sf"/>
</dbReference>
<dbReference type="Pfam" id="PF00378">
    <property type="entry name" value="ECH_1"/>
    <property type="match status" value="1"/>
</dbReference>
<dbReference type="InterPro" id="IPR001753">
    <property type="entry name" value="Enoyl-CoA_hydra/iso"/>
</dbReference>
<evidence type="ECO:0000259" key="13">
    <source>
        <dbReference type="Pfam" id="PF00725"/>
    </source>
</evidence>
<dbReference type="InterPro" id="IPR036291">
    <property type="entry name" value="NAD(P)-bd_dom_sf"/>
</dbReference>
<keyword evidence="7" id="KW-0560">Oxidoreductase</keyword>
<dbReference type="FunFam" id="3.40.50.720:FF:000009">
    <property type="entry name" value="Fatty oxidation complex, alpha subunit"/>
    <property type="match status" value="1"/>
</dbReference>
<evidence type="ECO:0000256" key="10">
    <source>
        <dbReference type="ARBA" id="ARBA00023239"/>
    </source>
</evidence>
<dbReference type="CDD" id="cd06558">
    <property type="entry name" value="crotonase-like"/>
    <property type="match status" value="1"/>
</dbReference>
<dbReference type="OrthoDB" id="5240528at2"/>
<keyword evidence="10" id="KW-0456">Lyase</keyword>
<sequence length="728" mass="78196">MNDTITATHGQVRWELDAERIVTATMDAPDAGANTLSNEWAADFGEFVDWITEHKDAVGAAILTSAKKTFFAGANLKEFLKLGPESAQQIFDDIEYQKSVMRRLETCGVPVVAAINGAAMGGGCEVALACHHRIISTRAQIGLPETTLGLLPGAGGVTRLVRMMGIEKALTGIILEGRTMRAQQALEFGLVDEVSEPENLLTAAHAWALAHRDDARAATKPWDVKGHQIPGGTPSSAEFARNLPAFPASLRKKLKGSPLLAPKKAMAVAVEGAQVDFDTALRIESRGLVELAVHPQARNMIQAFFFDMQVSRSGGLRPEGVEPRRFTKLGMLGAGMMGAGIAHACASAGIEVVLKDVDTEAAERGVGHVRKLLDKQVERGRATAEKRGEILARIHPTGDASDLAGCDLMIEAVFEDADLKAKVYAEAEPQYASDALLCSNTSTLPITELAEHVSRPEDFIGLHFFSPVDKMKLVEIIRGERTSDAALAGALDVVKAIGKLPIVVNDGPGFFTSRVWARLVTEAPALLGDGVDPVAIERGAHLAGFPGAPLAMLDEVSLTLVQHIKAANEGKLDLDTTVIDRMVTEFGRKGRAAGTGGFYDYGEGREKHLWPGLYEHFVREDAKSICLRDVKDRMLFAMAHETAKCFEVGVLTDTASANIGSIFGIGFPTWTGGAAQFMVNYHDEEDASLPTGLLGFIARADQLADAYGERFRPSQWLRDRAEAGTGLV</sequence>
<name>A0A542ZA87_9ACTN</name>
<evidence type="ECO:0000256" key="4">
    <source>
        <dbReference type="ARBA" id="ARBA00009463"/>
    </source>
</evidence>
<dbReference type="Pfam" id="PF02737">
    <property type="entry name" value="3HCDH_N"/>
    <property type="match status" value="1"/>
</dbReference>
<comment type="similarity">
    <text evidence="3">In the central section; belongs to the 3-hydroxyacyl-CoA dehydrogenase family.</text>
</comment>
<dbReference type="SUPFAM" id="SSF52096">
    <property type="entry name" value="ClpP/crotonase"/>
    <property type="match status" value="1"/>
</dbReference>
<comment type="caution">
    <text evidence="15">The sequence shown here is derived from an EMBL/GenBank/DDBJ whole genome shotgun (WGS) entry which is preliminary data.</text>
</comment>
<keyword evidence="6" id="KW-0442">Lipid degradation</keyword>
<evidence type="ECO:0000256" key="7">
    <source>
        <dbReference type="ARBA" id="ARBA00023002"/>
    </source>
</evidence>
<protein>
    <submittedName>
        <fullName evidence="15">Short chain enoyl-CoA hydratase /3-hydroxyacyl-CoA dehydrogenase</fullName>
    </submittedName>
</protein>
<dbReference type="UniPathway" id="UPA00659"/>
<comment type="similarity">
    <text evidence="4">Belongs to the 3-hydroxyacyl-CoA dehydrogenase family.</text>
</comment>
<dbReference type="GO" id="GO:0070403">
    <property type="term" value="F:NAD+ binding"/>
    <property type="evidence" value="ECO:0007669"/>
    <property type="project" value="InterPro"/>
</dbReference>
<gene>
    <name evidence="15" type="ORF">FB460_2330</name>
</gene>
<keyword evidence="9" id="KW-0443">Lipid metabolism</keyword>
<evidence type="ECO:0000256" key="5">
    <source>
        <dbReference type="ARBA" id="ARBA00022832"/>
    </source>
</evidence>
<keyword evidence="11" id="KW-0511">Multifunctional enzyme</keyword>
<evidence type="ECO:0000256" key="9">
    <source>
        <dbReference type="ARBA" id="ARBA00023098"/>
    </source>
</evidence>
<evidence type="ECO:0000256" key="11">
    <source>
        <dbReference type="ARBA" id="ARBA00023268"/>
    </source>
</evidence>
<dbReference type="InterPro" id="IPR006108">
    <property type="entry name" value="3HC_DH_C"/>
</dbReference>
<evidence type="ECO:0000256" key="2">
    <source>
        <dbReference type="ARBA" id="ARBA00005086"/>
    </source>
</evidence>
<reference evidence="15 16" key="1">
    <citation type="submission" date="2019-06" db="EMBL/GenBank/DDBJ databases">
        <title>Sequencing the genomes of 1000 actinobacteria strains.</title>
        <authorList>
            <person name="Klenk H.-P."/>
        </authorList>
    </citation>
    <scope>NUCLEOTIDE SEQUENCE [LARGE SCALE GENOMIC DNA]</scope>
    <source>
        <strain evidence="15 16">DSM 8251</strain>
    </source>
</reference>
<evidence type="ECO:0000259" key="14">
    <source>
        <dbReference type="Pfam" id="PF02737"/>
    </source>
</evidence>
<accession>A0A542ZA87</accession>
<dbReference type="PANTHER" id="PTHR43612:SF3">
    <property type="entry name" value="TRIFUNCTIONAL ENZYME SUBUNIT ALPHA, MITOCHONDRIAL"/>
    <property type="match status" value="1"/>
</dbReference>
<dbReference type="InterPro" id="IPR029045">
    <property type="entry name" value="ClpP/crotonase-like_dom_sf"/>
</dbReference>
<feature type="domain" description="3-hydroxyacyl-CoA dehydrogenase NAD binding" evidence="14">
    <location>
        <begin position="329"/>
        <end position="506"/>
    </location>
</feature>
<dbReference type="EMBL" id="VFOR01000003">
    <property type="protein sequence ID" value="TQL57254.1"/>
    <property type="molecule type" value="Genomic_DNA"/>
</dbReference>
<organism evidence="15 16">
    <name type="scientific">Propioniferax innocua</name>
    <dbReference type="NCBI Taxonomy" id="1753"/>
    <lineage>
        <taxon>Bacteria</taxon>
        <taxon>Bacillati</taxon>
        <taxon>Actinomycetota</taxon>
        <taxon>Actinomycetes</taxon>
        <taxon>Propionibacteriales</taxon>
        <taxon>Propionibacteriaceae</taxon>
        <taxon>Propioniferax</taxon>
    </lineage>
</organism>
<dbReference type="SUPFAM" id="SSF48179">
    <property type="entry name" value="6-phosphogluconate dehydrogenase C-terminal domain-like"/>
    <property type="match status" value="2"/>
</dbReference>
<dbReference type="GO" id="GO:0016509">
    <property type="term" value="F:long-chain (3S)-3-hydroxyacyl-CoA dehydrogenase (NAD+) activity"/>
    <property type="evidence" value="ECO:0007669"/>
    <property type="project" value="TreeGrafter"/>
</dbReference>
<dbReference type="GO" id="GO:0006635">
    <property type="term" value="P:fatty acid beta-oxidation"/>
    <property type="evidence" value="ECO:0007669"/>
    <property type="project" value="UniProtKB-UniPathway"/>
</dbReference>
<dbReference type="RefSeq" id="WP_142094352.1">
    <property type="nucleotide sequence ID" value="NZ_BAAAMD010000003.1"/>
</dbReference>
<feature type="domain" description="3-hydroxyacyl-CoA dehydrogenase C-terminal" evidence="13">
    <location>
        <begin position="509"/>
        <end position="601"/>
    </location>
</feature>
<dbReference type="GO" id="GO:0004300">
    <property type="term" value="F:enoyl-CoA hydratase activity"/>
    <property type="evidence" value="ECO:0007669"/>
    <property type="project" value="TreeGrafter"/>
</dbReference>
<dbReference type="InterPro" id="IPR006176">
    <property type="entry name" value="3-OHacyl-CoA_DH_NAD-bd"/>
</dbReference>
<evidence type="ECO:0000256" key="6">
    <source>
        <dbReference type="ARBA" id="ARBA00022963"/>
    </source>
</evidence>
<comment type="pathway">
    <text evidence="1">Lipid metabolism; fatty acid beta-oxidation.</text>
</comment>
<keyword evidence="8" id="KW-0520">NAD</keyword>
<dbReference type="Gene3D" id="1.10.1040.50">
    <property type="match status" value="1"/>
</dbReference>
<dbReference type="PANTHER" id="PTHR43612">
    <property type="entry name" value="TRIFUNCTIONAL ENZYME SUBUNIT ALPHA"/>
    <property type="match status" value="1"/>
</dbReference>
<dbReference type="Pfam" id="PF00725">
    <property type="entry name" value="3HCDH"/>
    <property type="match status" value="1"/>
</dbReference>
<comment type="pathway">
    <text evidence="2">Lipid metabolism; butanoate metabolism.</text>
</comment>
<evidence type="ECO:0000313" key="16">
    <source>
        <dbReference type="Proteomes" id="UP000316196"/>
    </source>
</evidence>
<keyword evidence="16" id="KW-1185">Reference proteome</keyword>
<comment type="catalytic activity">
    <reaction evidence="12">
        <text>a (3S)-3-hydroxyacyl-CoA + NAD(+) = a 3-oxoacyl-CoA + NADH + H(+)</text>
        <dbReference type="Rhea" id="RHEA:22432"/>
        <dbReference type="ChEBI" id="CHEBI:15378"/>
        <dbReference type="ChEBI" id="CHEBI:57318"/>
        <dbReference type="ChEBI" id="CHEBI:57540"/>
        <dbReference type="ChEBI" id="CHEBI:57945"/>
        <dbReference type="ChEBI" id="CHEBI:90726"/>
        <dbReference type="EC" id="1.1.1.35"/>
    </reaction>
</comment>
<keyword evidence="5" id="KW-0276">Fatty acid metabolism</keyword>
<dbReference type="Gene3D" id="3.90.226.10">
    <property type="entry name" value="2-enoyl-CoA Hydratase, Chain A, domain 1"/>
    <property type="match status" value="1"/>
</dbReference>
<proteinExistence type="inferred from homology"/>
<dbReference type="SUPFAM" id="SSF51735">
    <property type="entry name" value="NAD(P)-binding Rossmann-fold domains"/>
    <property type="match status" value="1"/>
</dbReference>
<evidence type="ECO:0000256" key="1">
    <source>
        <dbReference type="ARBA" id="ARBA00005005"/>
    </source>
</evidence>
<dbReference type="AlphaFoldDB" id="A0A542ZA87"/>
<dbReference type="Proteomes" id="UP000316196">
    <property type="component" value="Unassembled WGS sequence"/>
</dbReference>